<organism evidence="9 10">
    <name type="scientific">Petromyzon marinus</name>
    <name type="common">Sea lamprey</name>
    <dbReference type="NCBI Taxonomy" id="7757"/>
    <lineage>
        <taxon>Eukaryota</taxon>
        <taxon>Metazoa</taxon>
        <taxon>Chordata</taxon>
        <taxon>Craniata</taxon>
        <taxon>Vertebrata</taxon>
        <taxon>Cyclostomata</taxon>
        <taxon>Hyperoartia</taxon>
        <taxon>Petromyzontiformes</taxon>
        <taxon>Petromyzontidae</taxon>
        <taxon>Petromyzon</taxon>
    </lineage>
</organism>
<dbReference type="GO" id="GO:0000978">
    <property type="term" value="F:RNA polymerase II cis-regulatory region sequence-specific DNA binding"/>
    <property type="evidence" value="ECO:0007669"/>
    <property type="project" value="TreeGrafter"/>
</dbReference>
<evidence type="ECO:0000256" key="5">
    <source>
        <dbReference type="ARBA" id="ARBA00022833"/>
    </source>
</evidence>
<feature type="domain" description="C2H2-type" evidence="8">
    <location>
        <begin position="463"/>
        <end position="491"/>
    </location>
</feature>
<dbReference type="Pfam" id="PF00096">
    <property type="entry name" value="zf-C2H2"/>
    <property type="match status" value="3"/>
</dbReference>
<dbReference type="GO" id="GO:0045944">
    <property type="term" value="P:positive regulation of transcription by RNA polymerase II"/>
    <property type="evidence" value="ECO:0007669"/>
    <property type="project" value="UniProtKB-ARBA"/>
</dbReference>
<evidence type="ECO:0000259" key="8">
    <source>
        <dbReference type="PROSITE" id="PS50157"/>
    </source>
</evidence>
<feature type="domain" description="C2H2-type" evidence="8">
    <location>
        <begin position="407"/>
        <end position="434"/>
    </location>
</feature>
<dbReference type="PROSITE" id="PS00028">
    <property type="entry name" value="ZINC_FINGER_C2H2_1"/>
    <property type="match status" value="5"/>
</dbReference>
<proteinExistence type="predicted"/>
<evidence type="ECO:0000256" key="6">
    <source>
        <dbReference type="ARBA" id="ARBA00023242"/>
    </source>
</evidence>
<dbReference type="PANTHER" id="PTHR19818:SF139">
    <property type="entry name" value="PAIR-RULE PROTEIN ODD-PAIRED"/>
    <property type="match status" value="1"/>
</dbReference>
<keyword evidence="2" id="KW-0479">Metal-binding</keyword>
<feature type="domain" description="C2H2-type" evidence="8">
    <location>
        <begin position="435"/>
        <end position="462"/>
    </location>
</feature>
<evidence type="ECO:0000313" key="9">
    <source>
        <dbReference type="Proteomes" id="UP001318040"/>
    </source>
</evidence>
<dbReference type="InterPro" id="IPR050329">
    <property type="entry name" value="GLI_C2H2-zinc-finger"/>
</dbReference>
<dbReference type="PROSITE" id="PS50157">
    <property type="entry name" value="ZINC_FINGER_C2H2_2"/>
    <property type="match status" value="5"/>
</dbReference>
<feature type="domain" description="C2H2-type" evidence="8">
    <location>
        <begin position="351"/>
        <end position="378"/>
    </location>
</feature>
<dbReference type="GO" id="GO:0005634">
    <property type="term" value="C:nucleus"/>
    <property type="evidence" value="ECO:0007669"/>
    <property type="project" value="UniProtKB-SubCell"/>
</dbReference>
<keyword evidence="6" id="KW-0539">Nucleus</keyword>
<comment type="subcellular location">
    <subcellularLocation>
        <location evidence="1">Nucleus</location>
    </subcellularLocation>
</comment>
<accession>A0AAJ7T4L6</accession>
<dbReference type="FunFam" id="3.30.160.60:FF:001498">
    <property type="entry name" value="Zinc finger protein 404"/>
    <property type="match status" value="1"/>
</dbReference>
<dbReference type="SUPFAM" id="SSF57667">
    <property type="entry name" value="beta-beta-alpha zinc fingers"/>
    <property type="match status" value="3"/>
</dbReference>
<evidence type="ECO:0000256" key="1">
    <source>
        <dbReference type="ARBA" id="ARBA00004123"/>
    </source>
</evidence>
<evidence type="ECO:0000256" key="3">
    <source>
        <dbReference type="ARBA" id="ARBA00022737"/>
    </source>
</evidence>
<dbReference type="InterPro" id="IPR013087">
    <property type="entry name" value="Znf_C2H2_type"/>
</dbReference>
<dbReference type="Gene3D" id="3.30.160.60">
    <property type="entry name" value="Classic Zinc Finger"/>
    <property type="match status" value="5"/>
</dbReference>
<dbReference type="GO" id="GO:0000981">
    <property type="term" value="F:DNA-binding transcription factor activity, RNA polymerase II-specific"/>
    <property type="evidence" value="ECO:0007669"/>
    <property type="project" value="TreeGrafter"/>
</dbReference>
<dbReference type="AlphaFoldDB" id="A0AAJ7T4L6"/>
<evidence type="ECO:0000313" key="10">
    <source>
        <dbReference type="RefSeq" id="XP_032810749.1"/>
    </source>
</evidence>
<name>A0AAJ7T4L6_PETMA</name>
<dbReference type="Proteomes" id="UP001318040">
    <property type="component" value="Chromosome 1"/>
</dbReference>
<keyword evidence="3" id="KW-0677">Repeat</keyword>
<keyword evidence="4 7" id="KW-0863">Zinc-finger</keyword>
<dbReference type="InterPro" id="IPR036236">
    <property type="entry name" value="Znf_C2H2_sf"/>
</dbReference>
<dbReference type="SMART" id="SM00355">
    <property type="entry name" value="ZnF_C2H2"/>
    <property type="match status" value="5"/>
</dbReference>
<reference evidence="10" key="1">
    <citation type="submission" date="2025-08" db="UniProtKB">
        <authorList>
            <consortium name="RefSeq"/>
        </authorList>
    </citation>
    <scope>IDENTIFICATION</scope>
    <source>
        <tissue evidence="10">Sperm</tissue>
    </source>
</reference>
<dbReference type="RefSeq" id="XP_032810749.1">
    <property type="nucleotide sequence ID" value="XM_032954858.1"/>
</dbReference>
<dbReference type="FunFam" id="3.30.160.60:FF:000176">
    <property type="entry name" value="zinc finger protein 70"/>
    <property type="match status" value="1"/>
</dbReference>
<dbReference type="PANTHER" id="PTHR19818">
    <property type="entry name" value="ZINC FINGER PROTEIN ZIC AND GLI"/>
    <property type="match status" value="1"/>
</dbReference>
<dbReference type="GO" id="GO:0008270">
    <property type="term" value="F:zinc ion binding"/>
    <property type="evidence" value="ECO:0007669"/>
    <property type="project" value="UniProtKB-KW"/>
</dbReference>
<gene>
    <name evidence="10" type="primary">LOC116942665</name>
</gene>
<keyword evidence="9" id="KW-1185">Reference proteome</keyword>
<protein>
    <submittedName>
        <fullName evidence="10">Zinc finger protein 79-like isoform X1</fullName>
    </submittedName>
</protein>
<evidence type="ECO:0000256" key="7">
    <source>
        <dbReference type="PROSITE-ProRule" id="PRU00042"/>
    </source>
</evidence>
<sequence length="496" mass="54728">MSIRMACVVAAPILEPSGNFPAWLQAQGVNAEVARAMDSELGIRDYGVLRACVGDGLVRAELLATARDRLPFGFYAVLRQVVKALRGAEPHDAGTPPWDDAASSPGNIMLGGLVDVLLMLFRSLSRELLLSADRLGAMDGSRMYTEGSIPPANEGSPEIVMKVEEEHLSECVGEGVSEEDFGIAIQTVTSLHSEKVSLTTAAEPDPSSLLQHEATAKVKRKGADAVPGTECTTLPLSVIGSAHHSTVSLNVEQPNIEHSSELGAMLHHCDRFGQNFSQSGTLKRHQRMRVGVNARGRYAYGQTIRSCRDIGHRSKTHTNDQWWLNESDDGSISQDVQQKHHTFNHARERSFQCGICSRAYTSAFQLKDHKRIHTGENLHRCNVCEQAFLRADHLKDHRSVHTGEKPHECKVCGQSFSRATTLKRHQLVHTGEKPYRCEACGKAFSLAAALKAHCFLHTEGKKYQCGVCNKAFAQPDYLRKHRKKMHVGGMDMRPKE</sequence>
<feature type="domain" description="C2H2-type" evidence="8">
    <location>
        <begin position="379"/>
        <end position="406"/>
    </location>
</feature>
<dbReference type="FunFam" id="3.30.160.60:FF:000688">
    <property type="entry name" value="zinc finger protein 197 isoform X1"/>
    <property type="match status" value="1"/>
</dbReference>
<evidence type="ECO:0000256" key="2">
    <source>
        <dbReference type="ARBA" id="ARBA00022723"/>
    </source>
</evidence>
<keyword evidence="5" id="KW-0862">Zinc</keyword>
<evidence type="ECO:0000256" key="4">
    <source>
        <dbReference type="ARBA" id="ARBA00022771"/>
    </source>
</evidence>
<dbReference type="KEGG" id="pmrn:116942665"/>